<organism evidence="1">
    <name type="scientific">Noctiluca scintillans</name>
    <name type="common">Sea sparkle</name>
    <name type="synonym">Red tide dinoflagellate</name>
    <dbReference type="NCBI Taxonomy" id="2966"/>
    <lineage>
        <taxon>Eukaryota</taxon>
        <taxon>Sar</taxon>
        <taxon>Alveolata</taxon>
        <taxon>Dinophyceae</taxon>
        <taxon>Noctilucales</taxon>
        <taxon>Noctilucaceae</taxon>
        <taxon>Noctiluca</taxon>
    </lineage>
</organism>
<reference evidence="1" key="1">
    <citation type="submission" date="2021-01" db="EMBL/GenBank/DDBJ databases">
        <authorList>
            <person name="Corre E."/>
            <person name="Pelletier E."/>
            <person name="Niang G."/>
            <person name="Scheremetjew M."/>
            <person name="Finn R."/>
            <person name="Kale V."/>
            <person name="Holt S."/>
            <person name="Cochrane G."/>
            <person name="Meng A."/>
            <person name="Brown T."/>
            <person name="Cohen L."/>
        </authorList>
    </citation>
    <scope>NUCLEOTIDE SEQUENCE</scope>
</reference>
<gene>
    <name evidence="1" type="ORF">NSCI0253_LOCUS27095</name>
</gene>
<proteinExistence type="predicted"/>
<sequence length="253" mass="27039">MAEAPPDVIRAKPGTDVLFHQDFVKLEEALQCQSWEVDGDDARIFVCEEGDGEGPAGTVLVLEGGTEARVELTHWLGGGEGACVTHFSASFIIMSLDPEAADSGFSFGVSWNEDLVDSSLASLTVRGPKNHAGDSDSGDSEPARDVPVSLDMYLNGDVVASDLGTMPLKFQVQFDLCWENRTVELNFTTSSLHVENFVAGSMRTGSAKTGFYTTSSECKRAAALCFSCNGTITVRLLSTECAGRHGTKETIPN</sequence>
<protein>
    <submittedName>
        <fullName evidence="1">Uncharacterized protein</fullName>
    </submittedName>
</protein>
<dbReference type="EMBL" id="HBFQ01038217">
    <property type="protein sequence ID" value="CAD8852745.1"/>
    <property type="molecule type" value="Transcribed_RNA"/>
</dbReference>
<evidence type="ECO:0000313" key="1">
    <source>
        <dbReference type="EMBL" id="CAD8852745.1"/>
    </source>
</evidence>
<dbReference type="AlphaFoldDB" id="A0A7S1FA06"/>
<name>A0A7S1FA06_NOCSC</name>
<accession>A0A7S1FA06</accession>